<dbReference type="Gene3D" id="3.40.50.720">
    <property type="entry name" value="NAD(P)-binding Rossmann-like Domain"/>
    <property type="match status" value="1"/>
</dbReference>
<dbReference type="SUPFAM" id="SSF51735">
    <property type="entry name" value="NAD(P)-binding Rossmann-fold domains"/>
    <property type="match status" value="1"/>
</dbReference>
<dbReference type="PANTHER" id="PTHR43669">
    <property type="entry name" value="5-KETO-D-GLUCONATE 5-REDUCTASE"/>
    <property type="match status" value="1"/>
</dbReference>
<dbReference type="AlphaFoldDB" id="A0A679J6V8"/>
<dbReference type="PRINTS" id="PR00081">
    <property type="entry name" value="GDHRDH"/>
</dbReference>
<sequence>MKTFPYFSDPKPANARFAGRTMLVIGGGQAGGGADEPVGNGRAICLRLAAGGARVLCADRSAEAASHVVTDITSHGGIAFALTADIARPEDIRALFDGLAQRGIGIDGLVLNAGISDRKPLRDITPESWDTIFGVNLRGHALCAQAALPAMNSGGAIVFVSSLAAEMPAGRNPAYESSKAGLSALCRATALEAHPQDIRANIVRAGLIDTPMGRAASAARPGRAAGPLPFGRQGTAWDIANAVCFLLSDEAAYVNATELAVDGGLRHGIARAPAHGA</sequence>
<name>A0A679J6V8_VARPD</name>
<dbReference type="PANTHER" id="PTHR43669:SF3">
    <property type="entry name" value="ALCOHOL DEHYDROGENASE, PUTATIVE (AFU_ORTHOLOGUE AFUA_3G03445)-RELATED"/>
    <property type="match status" value="1"/>
</dbReference>
<evidence type="ECO:0000313" key="3">
    <source>
        <dbReference type="EMBL" id="CAA2109384.1"/>
    </source>
</evidence>
<dbReference type="CDD" id="cd05233">
    <property type="entry name" value="SDR_c"/>
    <property type="match status" value="1"/>
</dbReference>
<gene>
    <name evidence="3" type="primary">cpnA_2</name>
    <name evidence="3" type="ORF">VVAX_05655</name>
</gene>
<dbReference type="EMBL" id="LR743508">
    <property type="protein sequence ID" value="CAA2109384.1"/>
    <property type="molecule type" value="Genomic_DNA"/>
</dbReference>
<evidence type="ECO:0000256" key="2">
    <source>
        <dbReference type="ARBA" id="ARBA00023002"/>
    </source>
</evidence>
<dbReference type="GO" id="GO:0055041">
    <property type="term" value="F:cyclopentanol dehydrogenase activity"/>
    <property type="evidence" value="ECO:0007669"/>
    <property type="project" value="UniProtKB-EC"/>
</dbReference>
<organism evidence="3">
    <name type="scientific">Variovorax paradoxus</name>
    <dbReference type="NCBI Taxonomy" id="34073"/>
    <lineage>
        <taxon>Bacteria</taxon>
        <taxon>Pseudomonadati</taxon>
        <taxon>Pseudomonadota</taxon>
        <taxon>Betaproteobacteria</taxon>
        <taxon>Burkholderiales</taxon>
        <taxon>Comamonadaceae</taxon>
        <taxon>Variovorax</taxon>
    </lineage>
</organism>
<dbReference type="InterPro" id="IPR002347">
    <property type="entry name" value="SDR_fam"/>
</dbReference>
<dbReference type="EC" id="1.1.1.163" evidence="3"/>
<comment type="similarity">
    <text evidence="1">Belongs to the short-chain dehydrogenases/reductases (SDR) family.</text>
</comment>
<reference evidence="3" key="1">
    <citation type="submission" date="2019-12" db="EMBL/GenBank/DDBJ databases">
        <authorList>
            <person name="Cremers G."/>
        </authorList>
    </citation>
    <scope>NUCLEOTIDE SEQUENCE</scope>
    <source>
        <strain evidence="3">Vvax</strain>
    </source>
</reference>
<dbReference type="InterPro" id="IPR036291">
    <property type="entry name" value="NAD(P)-bd_dom_sf"/>
</dbReference>
<proteinExistence type="inferred from homology"/>
<protein>
    <submittedName>
        <fullName evidence="3">Cyclopentanol dehydrogenase</fullName>
        <ecNumber evidence="3">1.1.1.163</ecNumber>
    </submittedName>
</protein>
<evidence type="ECO:0000256" key="1">
    <source>
        <dbReference type="ARBA" id="ARBA00006484"/>
    </source>
</evidence>
<dbReference type="RefSeq" id="WP_339093337.1">
    <property type="nucleotide sequence ID" value="NZ_LR743508.1"/>
</dbReference>
<accession>A0A679J6V8</accession>
<dbReference type="FunFam" id="3.40.50.720:FF:000084">
    <property type="entry name" value="Short-chain dehydrogenase reductase"/>
    <property type="match status" value="1"/>
</dbReference>
<keyword evidence="2 3" id="KW-0560">Oxidoreductase</keyword>
<dbReference type="Pfam" id="PF13561">
    <property type="entry name" value="adh_short_C2"/>
    <property type="match status" value="1"/>
</dbReference>